<name>A0A225V6V7_9STRA</name>
<gene>
    <name evidence="1" type="ORF">PHMEG_00027454</name>
</gene>
<evidence type="ECO:0000313" key="2">
    <source>
        <dbReference type="Proteomes" id="UP000198211"/>
    </source>
</evidence>
<evidence type="ECO:0000313" key="1">
    <source>
        <dbReference type="EMBL" id="OWZ01211.1"/>
    </source>
</evidence>
<dbReference type="Proteomes" id="UP000198211">
    <property type="component" value="Unassembled WGS sequence"/>
</dbReference>
<protein>
    <submittedName>
        <fullName evidence="1">Uncharacterized protein</fullName>
    </submittedName>
</protein>
<dbReference type="EMBL" id="NBNE01007016">
    <property type="protein sequence ID" value="OWZ01211.1"/>
    <property type="molecule type" value="Genomic_DNA"/>
</dbReference>
<sequence>MLVLRSVRYPLQALHCSSEHRNRGIEKYACVDACYTIEAYTNLYGSGQQRIQLVLPEELIVNGDHWPPKLAEKKKGKKRDRRFPSKGDTTLQVVKTHNEVQQLRSTRSQQTQMHFKVNFYATANGMTVRLDPGKHGGAFLTYKCEGGDECRFKVTAHRTKSETDGSPAKVTRHCKLVSQNAQ</sequence>
<keyword evidence="2" id="KW-1185">Reference proteome</keyword>
<organism evidence="1 2">
    <name type="scientific">Phytophthora megakarya</name>
    <dbReference type="NCBI Taxonomy" id="4795"/>
    <lineage>
        <taxon>Eukaryota</taxon>
        <taxon>Sar</taxon>
        <taxon>Stramenopiles</taxon>
        <taxon>Oomycota</taxon>
        <taxon>Peronosporomycetes</taxon>
        <taxon>Peronosporales</taxon>
        <taxon>Peronosporaceae</taxon>
        <taxon>Phytophthora</taxon>
    </lineage>
</organism>
<accession>A0A225V6V7</accession>
<proteinExistence type="predicted"/>
<reference evidence="2" key="1">
    <citation type="submission" date="2017-03" db="EMBL/GenBank/DDBJ databases">
        <title>Phytopthora megakarya and P. palmivora, two closely related causual agents of cacao black pod achieved similar genome size and gene model numbers by different mechanisms.</title>
        <authorList>
            <person name="Ali S."/>
            <person name="Shao J."/>
            <person name="Larry D.J."/>
            <person name="Kronmiller B."/>
            <person name="Shen D."/>
            <person name="Strem M.D."/>
            <person name="Melnick R.L."/>
            <person name="Guiltinan M.J."/>
            <person name="Tyler B.M."/>
            <person name="Meinhardt L.W."/>
            <person name="Bailey B.A."/>
        </authorList>
    </citation>
    <scope>NUCLEOTIDE SEQUENCE [LARGE SCALE GENOMIC DNA]</scope>
    <source>
        <strain evidence="2">zdho120</strain>
    </source>
</reference>
<dbReference type="AlphaFoldDB" id="A0A225V6V7"/>
<dbReference type="OrthoDB" id="139945at2759"/>
<comment type="caution">
    <text evidence="1">The sequence shown here is derived from an EMBL/GenBank/DDBJ whole genome shotgun (WGS) entry which is preliminary data.</text>
</comment>